<comment type="caution">
    <text evidence="10">The sequence shown here is derived from an EMBL/GenBank/DDBJ whole genome shotgun (WGS) entry which is preliminary data.</text>
</comment>
<keyword evidence="11" id="KW-1185">Reference proteome</keyword>
<dbReference type="Proteomes" id="UP000279089">
    <property type="component" value="Unassembled WGS sequence"/>
</dbReference>
<evidence type="ECO:0000256" key="4">
    <source>
        <dbReference type="ARBA" id="ARBA00022793"/>
    </source>
</evidence>
<dbReference type="FunFam" id="3.20.20.70:FF:000024">
    <property type="entry name" value="Indole-3-glycerol phosphate synthase"/>
    <property type="match status" value="1"/>
</dbReference>
<accession>A0A3N4MMS2</accession>
<dbReference type="RefSeq" id="WP_120516784.1">
    <property type="nucleotide sequence ID" value="NZ_QXZY01000007.1"/>
</dbReference>
<evidence type="ECO:0000256" key="2">
    <source>
        <dbReference type="ARBA" id="ARBA00004696"/>
    </source>
</evidence>
<evidence type="ECO:0000313" key="10">
    <source>
        <dbReference type="EMBL" id="RPD40909.1"/>
    </source>
</evidence>
<dbReference type="Gene3D" id="3.20.20.70">
    <property type="entry name" value="Aldolase class I"/>
    <property type="match status" value="1"/>
</dbReference>
<comment type="catalytic activity">
    <reaction evidence="1 8">
        <text>1-(2-carboxyphenylamino)-1-deoxy-D-ribulose 5-phosphate + H(+) = (1S,2R)-1-C-(indol-3-yl)glycerol 3-phosphate + CO2 + H2O</text>
        <dbReference type="Rhea" id="RHEA:23476"/>
        <dbReference type="ChEBI" id="CHEBI:15377"/>
        <dbReference type="ChEBI" id="CHEBI:15378"/>
        <dbReference type="ChEBI" id="CHEBI:16526"/>
        <dbReference type="ChEBI" id="CHEBI:58613"/>
        <dbReference type="ChEBI" id="CHEBI:58866"/>
        <dbReference type="EC" id="4.1.1.48"/>
    </reaction>
</comment>
<evidence type="ECO:0000256" key="1">
    <source>
        <dbReference type="ARBA" id="ARBA00001633"/>
    </source>
</evidence>
<evidence type="ECO:0000256" key="3">
    <source>
        <dbReference type="ARBA" id="ARBA00022605"/>
    </source>
</evidence>
<keyword evidence="5 8" id="KW-0822">Tryptophan biosynthesis</keyword>
<keyword evidence="7 8" id="KW-0456">Lyase</keyword>
<dbReference type="EC" id="4.1.1.48" evidence="8"/>
<protein>
    <recommendedName>
        <fullName evidence="8">Indole-3-glycerol phosphate synthase</fullName>
        <shortName evidence="8">IGPS</shortName>
        <ecNumber evidence="8">4.1.1.48</ecNumber>
    </recommendedName>
</protein>
<dbReference type="GO" id="GO:0004640">
    <property type="term" value="F:phosphoribosylanthranilate isomerase activity"/>
    <property type="evidence" value="ECO:0007669"/>
    <property type="project" value="TreeGrafter"/>
</dbReference>
<proteinExistence type="inferred from homology"/>
<keyword evidence="6 8" id="KW-0057">Aromatic amino acid biosynthesis</keyword>
<dbReference type="InterPro" id="IPR045186">
    <property type="entry name" value="Indole-3-glycerol_P_synth"/>
</dbReference>
<gene>
    <name evidence="8 10" type="primary">trpC</name>
    <name evidence="10" type="ORF">EG028_12900</name>
</gene>
<dbReference type="InterPro" id="IPR011060">
    <property type="entry name" value="RibuloseP-bd_barrel"/>
</dbReference>
<evidence type="ECO:0000256" key="6">
    <source>
        <dbReference type="ARBA" id="ARBA00023141"/>
    </source>
</evidence>
<reference evidence="11" key="1">
    <citation type="submission" date="2018-11" db="EMBL/GenBank/DDBJ databases">
        <title>Chitinophaga lutea sp.nov., isolate from arsenic contaminated soil.</title>
        <authorList>
            <person name="Zong Y."/>
        </authorList>
    </citation>
    <scope>NUCLEOTIDE SEQUENCE [LARGE SCALE GENOMIC DNA]</scope>
    <source>
        <strain evidence="11">YLT18</strain>
    </source>
</reference>
<dbReference type="EMBL" id="RMBX01000006">
    <property type="protein sequence ID" value="RPD40909.1"/>
    <property type="molecule type" value="Genomic_DNA"/>
</dbReference>
<evidence type="ECO:0000256" key="5">
    <source>
        <dbReference type="ARBA" id="ARBA00022822"/>
    </source>
</evidence>
<dbReference type="SUPFAM" id="SSF51366">
    <property type="entry name" value="Ribulose-phoshate binding barrel"/>
    <property type="match status" value="1"/>
</dbReference>
<dbReference type="UniPathway" id="UPA00035">
    <property type="reaction ID" value="UER00043"/>
</dbReference>
<keyword evidence="3 8" id="KW-0028">Amino-acid biosynthesis</keyword>
<dbReference type="CDD" id="cd00331">
    <property type="entry name" value="IGPS"/>
    <property type="match status" value="1"/>
</dbReference>
<dbReference type="OrthoDB" id="9804217at2"/>
<dbReference type="GO" id="GO:0004425">
    <property type="term" value="F:indole-3-glycerol-phosphate synthase activity"/>
    <property type="evidence" value="ECO:0007669"/>
    <property type="project" value="UniProtKB-UniRule"/>
</dbReference>
<feature type="domain" description="Indole-3-glycerol phosphate synthase" evidence="9">
    <location>
        <begin position="5"/>
        <end position="253"/>
    </location>
</feature>
<name>A0A3N4MMS2_9BACT</name>
<dbReference type="Pfam" id="PF00218">
    <property type="entry name" value="IGPS"/>
    <property type="match status" value="1"/>
</dbReference>
<evidence type="ECO:0000256" key="7">
    <source>
        <dbReference type="ARBA" id="ARBA00023239"/>
    </source>
</evidence>
<dbReference type="PANTHER" id="PTHR22854">
    <property type="entry name" value="TRYPTOPHAN BIOSYNTHESIS PROTEIN"/>
    <property type="match status" value="1"/>
</dbReference>
<dbReference type="HAMAP" id="MF_00134_B">
    <property type="entry name" value="IGPS_B"/>
    <property type="match status" value="1"/>
</dbReference>
<evidence type="ECO:0000313" key="11">
    <source>
        <dbReference type="Proteomes" id="UP000279089"/>
    </source>
</evidence>
<sequence>MKNILAEITAHKAVEVAERQKVRPAQELENTSMFSRTPLSLRSFLKQPGRNGIIAEFKRQSPSKGIINDTADVQDVTTTYARHGASGLSILTDQNYFGGSMDDLQMARAVNIIPILRKDFVIGEYQILEAKAIGADVILLIAECLTKEEIKHLAEFAHNLGLEVLLEVHTADQLDKISPHTHLIGINNRDLKTFQVDIYRSMELLKQIPAEYSKVAESGMDDPATIVTLRNAGFDGFLIGEHFMKAENPGAAFESFTQKLASL</sequence>
<comment type="similarity">
    <text evidence="8">Belongs to the TrpC family.</text>
</comment>
<evidence type="ECO:0000256" key="8">
    <source>
        <dbReference type="HAMAP-Rule" id="MF_00134"/>
    </source>
</evidence>
<dbReference type="InterPro" id="IPR013785">
    <property type="entry name" value="Aldolase_TIM"/>
</dbReference>
<keyword evidence="4 8" id="KW-0210">Decarboxylase</keyword>
<dbReference type="NCBIfam" id="NF001377">
    <property type="entry name" value="PRK00278.2-4"/>
    <property type="match status" value="1"/>
</dbReference>
<dbReference type="AlphaFoldDB" id="A0A3N4MMS2"/>
<dbReference type="PANTHER" id="PTHR22854:SF2">
    <property type="entry name" value="INDOLE-3-GLYCEROL-PHOSPHATE SYNTHASE"/>
    <property type="match status" value="1"/>
</dbReference>
<comment type="pathway">
    <text evidence="2 8">Amino-acid biosynthesis; L-tryptophan biosynthesis; L-tryptophan from chorismate: step 4/5.</text>
</comment>
<dbReference type="GO" id="GO:0000162">
    <property type="term" value="P:L-tryptophan biosynthetic process"/>
    <property type="evidence" value="ECO:0007669"/>
    <property type="project" value="UniProtKB-UniRule"/>
</dbReference>
<organism evidence="10 11">
    <name type="scientific">Chitinophaga barathri</name>
    <dbReference type="NCBI Taxonomy" id="1647451"/>
    <lineage>
        <taxon>Bacteria</taxon>
        <taxon>Pseudomonadati</taxon>
        <taxon>Bacteroidota</taxon>
        <taxon>Chitinophagia</taxon>
        <taxon>Chitinophagales</taxon>
        <taxon>Chitinophagaceae</taxon>
        <taxon>Chitinophaga</taxon>
    </lineage>
</organism>
<dbReference type="InterPro" id="IPR013798">
    <property type="entry name" value="Indole-3-glycerol_P_synth_dom"/>
</dbReference>
<evidence type="ECO:0000259" key="9">
    <source>
        <dbReference type="Pfam" id="PF00218"/>
    </source>
</evidence>